<proteinExistence type="predicted"/>
<dbReference type="GO" id="GO:0005524">
    <property type="term" value="F:ATP binding"/>
    <property type="evidence" value="ECO:0007669"/>
    <property type="project" value="InterPro"/>
</dbReference>
<protein>
    <submittedName>
        <fullName evidence="2">RNA helicase (UPF2 interacting domain) domain-containing protein</fullName>
    </submittedName>
</protein>
<dbReference type="GO" id="GO:0008270">
    <property type="term" value="F:zinc ion binding"/>
    <property type="evidence" value="ECO:0007669"/>
    <property type="project" value="InterPro"/>
</dbReference>
<dbReference type="AlphaFoldDB" id="A0A146K0X5"/>
<keyword evidence="2" id="KW-0378">Hydrolase</keyword>
<keyword evidence="2" id="KW-0547">Nucleotide-binding</keyword>
<feature type="non-terminal residue" evidence="2">
    <location>
        <position position="1"/>
    </location>
</feature>
<dbReference type="GO" id="GO:0000184">
    <property type="term" value="P:nuclear-transcribed mRNA catabolic process, nonsense-mediated decay"/>
    <property type="evidence" value="ECO:0007669"/>
    <property type="project" value="InterPro"/>
</dbReference>
<dbReference type="GO" id="GO:0003723">
    <property type="term" value="F:RNA binding"/>
    <property type="evidence" value="ECO:0007669"/>
    <property type="project" value="InterPro"/>
</dbReference>
<sequence length="128" mass="14606">CGITQQNSLLKCKTCNQTLCNTQLTPKDKSCVLQHFDENMMHKFEFRLISGKLVTIECLSCKSSNLYDLSICKFGDKITLICRKCAVEKLQNKQFTQHDFIVSSSINDIFVPSTSQLNEAELEFHFVS</sequence>
<keyword evidence="2" id="KW-0067">ATP-binding</keyword>
<organism evidence="2">
    <name type="scientific">Trepomonas sp. PC1</name>
    <dbReference type="NCBI Taxonomy" id="1076344"/>
    <lineage>
        <taxon>Eukaryota</taxon>
        <taxon>Metamonada</taxon>
        <taxon>Diplomonadida</taxon>
        <taxon>Hexamitidae</taxon>
        <taxon>Hexamitinae</taxon>
        <taxon>Trepomonas</taxon>
    </lineage>
</organism>
<reference evidence="2" key="1">
    <citation type="submission" date="2015-07" db="EMBL/GenBank/DDBJ databases">
        <title>Adaptation to a free-living lifestyle via gene acquisitions in the diplomonad Trepomonas sp. PC1.</title>
        <authorList>
            <person name="Xu F."/>
            <person name="Jerlstrom-Hultqvist J."/>
            <person name="Kolisko M."/>
            <person name="Simpson A.G.B."/>
            <person name="Roger A.J."/>
            <person name="Svard S.G."/>
            <person name="Andersson J.O."/>
        </authorList>
    </citation>
    <scope>NUCLEOTIDE SEQUENCE</scope>
    <source>
        <strain evidence="2">PC1</strain>
    </source>
</reference>
<name>A0A146K0X5_9EUKA</name>
<dbReference type="GO" id="GO:0003724">
    <property type="term" value="F:RNA helicase activity"/>
    <property type="evidence" value="ECO:0007669"/>
    <property type="project" value="InterPro"/>
</dbReference>
<dbReference type="GO" id="GO:0005737">
    <property type="term" value="C:cytoplasm"/>
    <property type="evidence" value="ECO:0007669"/>
    <property type="project" value="InterPro"/>
</dbReference>
<feature type="non-terminal residue" evidence="2">
    <location>
        <position position="128"/>
    </location>
</feature>
<accession>A0A146K0X5</accession>
<evidence type="ECO:0000259" key="1">
    <source>
        <dbReference type="Pfam" id="PF09416"/>
    </source>
</evidence>
<dbReference type="InterPro" id="IPR018999">
    <property type="entry name" value="UPF1_CH/ZBD"/>
</dbReference>
<evidence type="ECO:0000313" key="2">
    <source>
        <dbReference type="EMBL" id="JAP90553.1"/>
    </source>
</evidence>
<dbReference type="Pfam" id="PF09416">
    <property type="entry name" value="UPF1_Zn_bind"/>
    <property type="match status" value="1"/>
</dbReference>
<dbReference type="EMBL" id="GDID01006053">
    <property type="protein sequence ID" value="JAP90553.1"/>
    <property type="molecule type" value="Transcribed_RNA"/>
</dbReference>
<keyword evidence="2" id="KW-0347">Helicase</keyword>
<gene>
    <name evidence="2" type="ORF">TPC1_20148</name>
</gene>
<feature type="domain" description="Upf1" evidence="1">
    <location>
        <begin position="1"/>
        <end position="95"/>
    </location>
</feature>